<evidence type="ECO:0000256" key="6">
    <source>
        <dbReference type="SAM" id="MobiDB-lite"/>
    </source>
</evidence>
<dbReference type="InterPro" id="IPR005225">
    <property type="entry name" value="Small_GTP-bd"/>
</dbReference>
<feature type="compositionally biased region" description="Polar residues" evidence="6">
    <location>
        <begin position="210"/>
        <end position="222"/>
    </location>
</feature>
<dbReference type="Proteomes" id="UP000663829">
    <property type="component" value="Unassembled WGS sequence"/>
</dbReference>
<dbReference type="InterPro" id="IPR036925">
    <property type="entry name" value="TIF_IF2_dom3_sf"/>
</dbReference>
<evidence type="ECO:0000256" key="2">
    <source>
        <dbReference type="ARBA" id="ARBA00022540"/>
    </source>
</evidence>
<feature type="region of interest" description="Disordered" evidence="6">
    <location>
        <begin position="1"/>
        <end position="278"/>
    </location>
</feature>
<dbReference type="CDD" id="cd01887">
    <property type="entry name" value="IF2_eIF5B"/>
    <property type="match status" value="1"/>
</dbReference>
<dbReference type="PANTHER" id="PTHR43381">
    <property type="entry name" value="TRANSLATION INITIATION FACTOR IF-2-RELATED"/>
    <property type="match status" value="1"/>
</dbReference>
<dbReference type="Gene3D" id="2.40.30.10">
    <property type="entry name" value="Translation factors"/>
    <property type="match status" value="2"/>
</dbReference>
<dbReference type="InterPro" id="IPR004161">
    <property type="entry name" value="EFTu-like_2"/>
</dbReference>
<dbReference type="InterPro" id="IPR009000">
    <property type="entry name" value="Transl_B-barrel_sf"/>
</dbReference>
<evidence type="ECO:0000256" key="3">
    <source>
        <dbReference type="ARBA" id="ARBA00022741"/>
    </source>
</evidence>
<name>A0A814PSZ4_9BILA</name>
<dbReference type="Gene3D" id="3.40.50.300">
    <property type="entry name" value="P-loop containing nucleotide triphosphate hydrolases"/>
    <property type="match status" value="1"/>
</dbReference>
<dbReference type="OrthoDB" id="4928at2759"/>
<evidence type="ECO:0000256" key="1">
    <source>
        <dbReference type="ARBA" id="ARBA00007733"/>
    </source>
</evidence>
<dbReference type="PRINTS" id="PR00315">
    <property type="entry name" value="ELONGATNFCT"/>
</dbReference>
<dbReference type="PANTHER" id="PTHR43381:SF4">
    <property type="entry name" value="EUKARYOTIC TRANSLATION INITIATION FACTOR 5B"/>
    <property type="match status" value="1"/>
</dbReference>
<protein>
    <recommendedName>
        <fullName evidence="7">Tr-type G domain-containing protein</fullName>
    </recommendedName>
</protein>
<evidence type="ECO:0000259" key="7">
    <source>
        <dbReference type="PROSITE" id="PS51722"/>
    </source>
</evidence>
<dbReference type="SUPFAM" id="SSF50447">
    <property type="entry name" value="Translation proteins"/>
    <property type="match status" value="1"/>
</dbReference>
<dbReference type="GO" id="GO:0005525">
    <property type="term" value="F:GTP binding"/>
    <property type="evidence" value="ECO:0007669"/>
    <property type="project" value="UniProtKB-KW"/>
</dbReference>
<dbReference type="Pfam" id="PF03144">
    <property type="entry name" value="GTP_EFTU_D2"/>
    <property type="match status" value="1"/>
</dbReference>
<dbReference type="InterPro" id="IPR015760">
    <property type="entry name" value="TIF_IF2"/>
</dbReference>
<comment type="similarity">
    <text evidence="1">Belongs to the TRAFAC class translation factor GTPase superfamily. Classic translation factor GTPase family. IF-2 subfamily.</text>
</comment>
<comment type="caution">
    <text evidence="9">The sequence shown here is derived from an EMBL/GenBank/DDBJ whole genome shotgun (WGS) entry which is preliminary data.</text>
</comment>
<feature type="compositionally biased region" description="Basic and acidic residues" evidence="6">
    <location>
        <begin position="224"/>
        <end position="248"/>
    </location>
</feature>
<proteinExistence type="inferred from homology"/>
<feature type="domain" description="Tr-type G" evidence="7">
    <location>
        <begin position="306"/>
        <end position="481"/>
    </location>
</feature>
<dbReference type="EMBL" id="CAJNOQ010005757">
    <property type="protein sequence ID" value="CAF1110455.1"/>
    <property type="molecule type" value="Genomic_DNA"/>
</dbReference>
<keyword evidence="5" id="KW-0342">GTP-binding</keyword>
<evidence type="ECO:0000313" key="9">
    <source>
        <dbReference type="EMBL" id="CAF1110455.1"/>
    </source>
</evidence>
<dbReference type="EMBL" id="CAJNOK010007568">
    <property type="protein sequence ID" value="CAF1038142.1"/>
    <property type="molecule type" value="Genomic_DNA"/>
</dbReference>
<dbReference type="SUPFAM" id="SSF52540">
    <property type="entry name" value="P-loop containing nucleoside triphosphate hydrolases"/>
    <property type="match status" value="1"/>
</dbReference>
<evidence type="ECO:0000313" key="12">
    <source>
        <dbReference type="Proteomes" id="UP000663829"/>
    </source>
</evidence>
<dbReference type="Proteomes" id="UP000682733">
    <property type="component" value="Unassembled WGS sequence"/>
</dbReference>
<dbReference type="InterPro" id="IPR027417">
    <property type="entry name" value="P-loop_NTPase"/>
</dbReference>
<dbReference type="EMBL" id="CAJOBC010005759">
    <property type="protein sequence ID" value="CAF3874901.1"/>
    <property type="molecule type" value="Genomic_DNA"/>
</dbReference>
<dbReference type="SUPFAM" id="SSF52156">
    <property type="entry name" value="Initiation factor IF2/eIF5b, domain 3"/>
    <property type="match status" value="1"/>
</dbReference>
<dbReference type="InterPro" id="IPR023115">
    <property type="entry name" value="TIF_IF2_dom3"/>
</dbReference>
<evidence type="ECO:0000313" key="8">
    <source>
        <dbReference type="EMBL" id="CAF1038142.1"/>
    </source>
</evidence>
<dbReference type="Pfam" id="PF11987">
    <property type="entry name" value="IF-2"/>
    <property type="match status" value="1"/>
</dbReference>
<dbReference type="EMBL" id="CAJOBA010007579">
    <property type="protein sequence ID" value="CAF3806300.1"/>
    <property type="molecule type" value="Genomic_DNA"/>
</dbReference>
<organism evidence="9 12">
    <name type="scientific">Didymodactylos carnosus</name>
    <dbReference type="NCBI Taxonomy" id="1234261"/>
    <lineage>
        <taxon>Eukaryota</taxon>
        <taxon>Metazoa</taxon>
        <taxon>Spiralia</taxon>
        <taxon>Gnathifera</taxon>
        <taxon>Rotifera</taxon>
        <taxon>Eurotatoria</taxon>
        <taxon>Bdelloidea</taxon>
        <taxon>Philodinida</taxon>
        <taxon>Philodinidae</taxon>
        <taxon>Didymodactylos</taxon>
    </lineage>
</organism>
<dbReference type="FunFam" id="3.40.50.300:FF:005032">
    <property type="entry name" value="Predicted protein"/>
    <property type="match status" value="1"/>
</dbReference>
<dbReference type="NCBIfam" id="TIGR00231">
    <property type="entry name" value="small_GTP"/>
    <property type="match status" value="1"/>
</dbReference>
<evidence type="ECO:0000256" key="5">
    <source>
        <dbReference type="ARBA" id="ARBA00023134"/>
    </source>
</evidence>
<dbReference type="Gene3D" id="3.40.50.10050">
    <property type="entry name" value="Translation initiation factor IF- 2, domain 3"/>
    <property type="match status" value="1"/>
</dbReference>
<reference evidence="9" key="1">
    <citation type="submission" date="2021-02" db="EMBL/GenBank/DDBJ databases">
        <authorList>
            <person name="Nowell W R."/>
        </authorList>
    </citation>
    <scope>NUCLEOTIDE SEQUENCE</scope>
</reference>
<gene>
    <name evidence="9" type="ORF">GPM918_LOCUS19204</name>
    <name evidence="8" type="ORF">OVA965_LOCUS16340</name>
    <name evidence="11" type="ORF">SRO942_LOCUS19205</name>
    <name evidence="10" type="ORF">TMI583_LOCUS16349</name>
</gene>
<dbReference type="CDD" id="cd03703">
    <property type="entry name" value="aeIF5B_II"/>
    <property type="match status" value="1"/>
</dbReference>
<keyword evidence="3" id="KW-0547">Nucleotide-binding</keyword>
<feature type="compositionally biased region" description="Basic and acidic residues" evidence="6">
    <location>
        <begin position="74"/>
        <end position="85"/>
    </location>
</feature>
<feature type="compositionally biased region" description="Basic and acidic residues" evidence="6">
    <location>
        <begin position="183"/>
        <end position="198"/>
    </location>
</feature>
<evidence type="ECO:0000256" key="4">
    <source>
        <dbReference type="ARBA" id="ARBA00022917"/>
    </source>
</evidence>
<dbReference type="InterPro" id="IPR000795">
    <property type="entry name" value="T_Tr_GTP-bd_dom"/>
</dbReference>
<keyword evidence="12" id="KW-1185">Reference proteome</keyword>
<dbReference type="GO" id="GO:0003924">
    <property type="term" value="F:GTPase activity"/>
    <property type="evidence" value="ECO:0007669"/>
    <property type="project" value="InterPro"/>
</dbReference>
<keyword evidence="4" id="KW-0648">Protein biosynthesis</keyword>
<dbReference type="Proteomes" id="UP000677228">
    <property type="component" value="Unassembled WGS sequence"/>
</dbReference>
<evidence type="ECO:0000313" key="11">
    <source>
        <dbReference type="EMBL" id="CAF3874901.1"/>
    </source>
</evidence>
<evidence type="ECO:0000313" key="10">
    <source>
        <dbReference type="EMBL" id="CAF3806300.1"/>
    </source>
</evidence>
<keyword evidence="2" id="KW-0396">Initiation factor</keyword>
<dbReference type="PROSITE" id="PS51722">
    <property type="entry name" value="G_TR_2"/>
    <property type="match status" value="1"/>
</dbReference>
<dbReference type="Pfam" id="PF00009">
    <property type="entry name" value="GTP_EFTU"/>
    <property type="match status" value="1"/>
</dbReference>
<sequence length="778" mass="85698">MPLKADYVSQRNRDDKDGDIGGSRTGPSFKHKFSMPLSDEATQGNEDESSGDEVTPTKAAPAPAASKKKGGKKKPADKEKAERIDSLSAATEAMSVPTKKDDKKTKSKPSTTTNLRAADFPEDKGQDLEDILQNQVDDTQAETKVENVPSGTTSAASRGETPSVAANGKKSSSRSRKKVLQTSKKETVKEENNVKVDWEQDSEEEITANVDKSQTQTVTVTAENGHDEAQRDMNARSKIADEKDKLLRGENSQSDSDEESSDGSDKDSSFSDKDENDVTLLPMERVRRRFQRRHEACESRRSRDVLRALIICVLGHVDAGKTKILDNLRQTHVQDGEAGGITQQIGATNVPLETICERTKMCRKLISREGDYIVPGLLIIDTPGHESFKNLRSRGSSLCDLAILVVDIMHGLKPQTIESIRLLIKRKTPFIIALNKGLNVAPYYKNPDPSDFFSMVPTSAHTGDGMGSLIALIIEQCQTVLTKCLSYTDELQATIMEVKAIGGLGKTIDVVLVNGRLRVGDTVIVAGQEGPIVTHVRGLLMPKPNQELRVQNQYQTYKKVKAAIGIKIAAKDLEKAMAGLPLFVGRNEDEIEYFKHRIQTILKSALSSIQLKENAVHVQASTLGSLEALLEFLKKSNIPYDSINIGPVHRKDVIRSSTQLEREAQWAVILAFDVNIEKDAQEYADNVDGFIKLGTPICVPSKDFVDLGRVVSIEKNHKALDVARKGQEVCIKIEPTSDEAPKMFSRHFDENDLLISKISSETIAAVKDHFPDDMQQSD</sequence>
<dbReference type="GO" id="GO:0005739">
    <property type="term" value="C:mitochondrion"/>
    <property type="evidence" value="ECO:0007669"/>
    <property type="project" value="TreeGrafter"/>
</dbReference>
<dbReference type="AlphaFoldDB" id="A0A814PSZ4"/>
<dbReference type="GO" id="GO:0003743">
    <property type="term" value="F:translation initiation factor activity"/>
    <property type="evidence" value="ECO:0007669"/>
    <property type="project" value="UniProtKB-KW"/>
</dbReference>
<dbReference type="FunFam" id="2.40.30.10:FF:000013">
    <property type="entry name" value="eukaryotic translation initiation factor 5B"/>
    <property type="match status" value="1"/>
</dbReference>
<feature type="compositionally biased region" description="Basic and acidic residues" evidence="6">
    <location>
        <begin position="263"/>
        <end position="273"/>
    </location>
</feature>
<dbReference type="Proteomes" id="UP000681722">
    <property type="component" value="Unassembled WGS sequence"/>
</dbReference>
<accession>A0A814PSZ4</accession>